<dbReference type="RefSeq" id="WP_062418077.1">
    <property type="nucleotide sequence ID" value="NZ_DF967974.1"/>
</dbReference>
<evidence type="ECO:0000256" key="2">
    <source>
        <dbReference type="ARBA" id="ARBA00022448"/>
    </source>
</evidence>
<dbReference type="SUPFAM" id="SSF160964">
    <property type="entry name" value="MalF N-terminal region-like"/>
    <property type="match status" value="1"/>
</dbReference>
<organism evidence="9 10">
    <name type="scientific">Levilinea saccharolytica</name>
    <dbReference type="NCBI Taxonomy" id="229921"/>
    <lineage>
        <taxon>Bacteria</taxon>
        <taxon>Bacillati</taxon>
        <taxon>Chloroflexota</taxon>
        <taxon>Anaerolineae</taxon>
        <taxon>Anaerolineales</taxon>
        <taxon>Anaerolineaceae</taxon>
        <taxon>Levilinea</taxon>
    </lineage>
</organism>
<dbReference type="PANTHER" id="PTHR30193:SF41">
    <property type="entry name" value="DIACETYLCHITOBIOSE UPTAKE SYSTEM PERMEASE PROTEIN NGCF"/>
    <property type="match status" value="1"/>
</dbReference>
<evidence type="ECO:0000256" key="4">
    <source>
        <dbReference type="ARBA" id="ARBA00022692"/>
    </source>
</evidence>
<dbReference type="InterPro" id="IPR051393">
    <property type="entry name" value="ABC_transporter_permease"/>
</dbReference>
<accession>A0A0P6XR21</accession>
<feature type="transmembrane region" description="Helical" evidence="7">
    <location>
        <begin position="17"/>
        <end position="36"/>
    </location>
</feature>
<dbReference type="STRING" id="229921.ADN01_09685"/>
<keyword evidence="10" id="KW-1185">Reference proteome</keyword>
<dbReference type="CDD" id="cd06261">
    <property type="entry name" value="TM_PBP2"/>
    <property type="match status" value="1"/>
</dbReference>
<protein>
    <submittedName>
        <fullName evidence="9">ABC transporter</fullName>
    </submittedName>
</protein>
<feature type="transmembrane region" description="Helical" evidence="7">
    <location>
        <begin position="148"/>
        <end position="165"/>
    </location>
</feature>
<keyword evidence="5 7" id="KW-1133">Transmembrane helix</keyword>
<comment type="similarity">
    <text evidence="7">Belongs to the binding-protein-dependent transport system permease family.</text>
</comment>
<dbReference type="AlphaFoldDB" id="A0A0P6XR21"/>
<keyword evidence="3" id="KW-1003">Cell membrane</keyword>
<evidence type="ECO:0000256" key="5">
    <source>
        <dbReference type="ARBA" id="ARBA00022989"/>
    </source>
</evidence>
<dbReference type="Proteomes" id="UP000050501">
    <property type="component" value="Unassembled WGS sequence"/>
</dbReference>
<keyword evidence="4 7" id="KW-0812">Transmembrane</keyword>
<name>A0A0P6XR21_9CHLR</name>
<feature type="transmembrane region" description="Helical" evidence="7">
    <location>
        <begin position="48"/>
        <end position="67"/>
    </location>
</feature>
<evidence type="ECO:0000256" key="6">
    <source>
        <dbReference type="ARBA" id="ARBA00023136"/>
    </source>
</evidence>
<dbReference type="Gene3D" id="1.10.3720.10">
    <property type="entry name" value="MetI-like"/>
    <property type="match status" value="1"/>
</dbReference>
<dbReference type="SUPFAM" id="SSF161098">
    <property type="entry name" value="MetI-like"/>
    <property type="match status" value="1"/>
</dbReference>
<keyword evidence="6 7" id="KW-0472">Membrane</keyword>
<evidence type="ECO:0000259" key="8">
    <source>
        <dbReference type="PROSITE" id="PS50928"/>
    </source>
</evidence>
<evidence type="ECO:0000313" key="9">
    <source>
        <dbReference type="EMBL" id="KPL81841.1"/>
    </source>
</evidence>
<dbReference type="InterPro" id="IPR035906">
    <property type="entry name" value="MetI-like_sf"/>
</dbReference>
<evidence type="ECO:0000256" key="3">
    <source>
        <dbReference type="ARBA" id="ARBA00022475"/>
    </source>
</evidence>
<evidence type="ECO:0000256" key="7">
    <source>
        <dbReference type="RuleBase" id="RU363032"/>
    </source>
</evidence>
<evidence type="ECO:0000256" key="1">
    <source>
        <dbReference type="ARBA" id="ARBA00004651"/>
    </source>
</evidence>
<gene>
    <name evidence="9" type="ORF">ADN01_09685</name>
</gene>
<evidence type="ECO:0000313" key="10">
    <source>
        <dbReference type="Proteomes" id="UP000050501"/>
    </source>
</evidence>
<feature type="domain" description="ABC transmembrane type-1" evidence="8">
    <location>
        <begin position="111"/>
        <end position="322"/>
    </location>
</feature>
<dbReference type="PATRIC" id="fig|229921.5.peg.3772"/>
<dbReference type="EMBL" id="LGCM01000035">
    <property type="protein sequence ID" value="KPL81841.1"/>
    <property type="molecule type" value="Genomic_DNA"/>
</dbReference>
<keyword evidence="2 7" id="KW-0813">Transport</keyword>
<sequence length="334" mass="37953">MIPNEVLVKSLTEVGTTVLYVLIGTAILEAVLYLVLMRWLKYRYALPFMLLAPAIVGLATLTIYPLLWELRLSFTNMSLRAFKDPQFIGLTNYVRVFTEPVLKQTYFFPLLGRTVLWTLINVMFHVIGGMVLALLLNRPMRGKGIYRMFLIIPWAVPQVIAVLAWRGEFHYEFGFINIILRQLGMTPVQWLSDPTANFLAMCITNIWLGIPFMMVILLGGLQSIAGDYYEAAEIDGANGWQKFWMVTVPLMRPVTTPVIILGTVWTFNNFNIPFFINQNELESSDILVTGLFRAAFQYNRYGFSAAFAFVIFGILLAYSIFYLKTTGGLKGATE</sequence>
<dbReference type="GO" id="GO:0005886">
    <property type="term" value="C:plasma membrane"/>
    <property type="evidence" value="ECO:0007669"/>
    <property type="project" value="UniProtKB-SubCell"/>
</dbReference>
<proteinExistence type="inferred from homology"/>
<dbReference type="InterPro" id="IPR000515">
    <property type="entry name" value="MetI-like"/>
</dbReference>
<dbReference type="PANTHER" id="PTHR30193">
    <property type="entry name" value="ABC TRANSPORTER PERMEASE PROTEIN"/>
    <property type="match status" value="1"/>
</dbReference>
<feature type="transmembrane region" description="Helical" evidence="7">
    <location>
        <begin position="198"/>
        <end position="221"/>
    </location>
</feature>
<reference evidence="9 10" key="1">
    <citation type="submission" date="2015-07" db="EMBL/GenBank/DDBJ databases">
        <title>Genome sequence of Levilinea saccharolytica DSM 16555.</title>
        <authorList>
            <person name="Hemp J."/>
            <person name="Ward L.M."/>
            <person name="Pace L.A."/>
            <person name="Fischer W.W."/>
        </authorList>
    </citation>
    <scope>NUCLEOTIDE SEQUENCE [LARGE SCALE GENOMIC DNA]</scope>
    <source>
        <strain evidence="9 10">KIBI-1</strain>
    </source>
</reference>
<comment type="subcellular location">
    <subcellularLocation>
        <location evidence="1 7">Cell membrane</location>
        <topology evidence="1 7">Multi-pass membrane protein</topology>
    </subcellularLocation>
</comment>
<dbReference type="GO" id="GO:0055085">
    <property type="term" value="P:transmembrane transport"/>
    <property type="evidence" value="ECO:0007669"/>
    <property type="project" value="InterPro"/>
</dbReference>
<dbReference type="Pfam" id="PF00528">
    <property type="entry name" value="BPD_transp_1"/>
    <property type="match status" value="1"/>
</dbReference>
<feature type="transmembrane region" description="Helical" evidence="7">
    <location>
        <begin position="301"/>
        <end position="321"/>
    </location>
</feature>
<dbReference type="PROSITE" id="PS50928">
    <property type="entry name" value="ABC_TM1"/>
    <property type="match status" value="1"/>
</dbReference>
<feature type="transmembrane region" description="Helical" evidence="7">
    <location>
        <begin position="115"/>
        <end position="136"/>
    </location>
</feature>
<comment type="caution">
    <text evidence="9">The sequence shown here is derived from an EMBL/GenBank/DDBJ whole genome shotgun (WGS) entry which is preliminary data.</text>
</comment>